<dbReference type="PRINTS" id="PR00465">
    <property type="entry name" value="EP450IV"/>
</dbReference>
<gene>
    <name evidence="9" type="ORF">EI97DRAFT_431537</name>
</gene>
<evidence type="ECO:0000256" key="4">
    <source>
        <dbReference type="ARBA" id="ARBA00023002"/>
    </source>
</evidence>
<dbReference type="Proteomes" id="UP000800097">
    <property type="component" value="Unassembled WGS sequence"/>
</dbReference>
<evidence type="ECO:0000256" key="8">
    <source>
        <dbReference type="SAM" id="Phobius"/>
    </source>
</evidence>
<dbReference type="AlphaFoldDB" id="A0A6A6JP33"/>
<dbReference type="RefSeq" id="XP_033655821.1">
    <property type="nucleotide sequence ID" value="XM_033797962.1"/>
</dbReference>
<dbReference type="FunFam" id="1.10.630.10:FF:000129">
    <property type="entry name" value="Benzoate 4-monooxygenase cytochrome P450"/>
    <property type="match status" value="1"/>
</dbReference>
<feature type="binding site" description="axial binding residue" evidence="7">
    <location>
        <position position="505"/>
    </location>
    <ligand>
        <name>heme</name>
        <dbReference type="ChEBI" id="CHEBI:30413"/>
    </ligand>
    <ligandPart>
        <name>Fe</name>
        <dbReference type="ChEBI" id="CHEBI:18248"/>
    </ligandPart>
</feature>
<comment type="cofactor">
    <cofactor evidence="1 7">
        <name>heme</name>
        <dbReference type="ChEBI" id="CHEBI:30413"/>
    </cofactor>
</comment>
<keyword evidence="8" id="KW-1133">Transmembrane helix</keyword>
<evidence type="ECO:0000256" key="1">
    <source>
        <dbReference type="ARBA" id="ARBA00001971"/>
    </source>
</evidence>
<keyword evidence="4" id="KW-0560">Oxidoreductase</keyword>
<dbReference type="InterPro" id="IPR050121">
    <property type="entry name" value="Cytochrome_P450_monoxygenase"/>
</dbReference>
<accession>A0A6A6JP33</accession>
<keyword evidence="6" id="KW-0503">Monooxygenase</keyword>
<keyword evidence="8" id="KW-0472">Membrane</keyword>
<evidence type="ECO:0000313" key="9">
    <source>
        <dbReference type="EMBL" id="KAF2278282.1"/>
    </source>
</evidence>
<proteinExistence type="inferred from homology"/>
<organism evidence="9 10">
    <name type="scientific">Westerdykella ornata</name>
    <dbReference type="NCBI Taxonomy" id="318751"/>
    <lineage>
        <taxon>Eukaryota</taxon>
        <taxon>Fungi</taxon>
        <taxon>Dikarya</taxon>
        <taxon>Ascomycota</taxon>
        <taxon>Pezizomycotina</taxon>
        <taxon>Dothideomycetes</taxon>
        <taxon>Pleosporomycetidae</taxon>
        <taxon>Pleosporales</taxon>
        <taxon>Sporormiaceae</taxon>
        <taxon>Westerdykella</taxon>
    </lineage>
</organism>
<comment type="similarity">
    <text evidence="2">Belongs to the cytochrome P450 family.</text>
</comment>
<feature type="transmembrane region" description="Helical" evidence="8">
    <location>
        <begin position="65"/>
        <end position="91"/>
    </location>
</feature>
<keyword evidence="5 7" id="KW-0408">Iron</keyword>
<dbReference type="GeneID" id="54551137"/>
<evidence type="ECO:0000256" key="7">
    <source>
        <dbReference type="PIRSR" id="PIRSR602403-1"/>
    </source>
</evidence>
<dbReference type="PRINTS" id="PR00385">
    <property type="entry name" value="P450"/>
</dbReference>
<dbReference type="Pfam" id="PF00067">
    <property type="entry name" value="p450"/>
    <property type="match status" value="1"/>
</dbReference>
<feature type="transmembrane region" description="Helical" evidence="8">
    <location>
        <begin position="41"/>
        <end position="59"/>
    </location>
</feature>
<keyword evidence="3 7" id="KW-0479">Metal-binding</keyword>
<keyword evidence="7" id="KW-0349">Heme</keyword>
<dbReference type="PANTHER" id="PTHR24305:SF187">
    <property type="entry name" value="P450, PUTATIVE (EUROFUNG)-RELATED"/>
    <property type="match status" value="1"/>
</dbReference>
<keyword evidence="8" id="KW-0812">Transmembrane</keyword>
<dbReference type="GO" id="GO:0004497">
    <property type="term" value="F:monooxygenase activity"/>
    <property type="evidence" value="ECO:0007669"/>
    <property type="project" value="UniProtKB-KW"/>
</dbReference>
<name>A0A6A6JP33_WESOR</name>
<dbReference type="InterPro" id="IPR001128">
    <property type="entry name" value="Cyt_P450"/>
</dbReference>
<dbReference type="CDD" id="cd11061">
    <property type="entry name" value="CYP67-like"/>
    <property type="match status" value="1"/>
</dbReference>
<dbReference type="InterPro" id="IPR036396">
    <property type="entry name" value="Cyt_P450_sf"/>
</dbReference>
<feature type="transmembrane region" description="Helical" evidence="8">
    <location>
        <begin position="12"/>
        <end position="29"/>
    </location>
</feature>
<dbReference type="OrthoDB" id="6692864at2759"/>
<sequence>MAEILRSVAQLIHTTYAPVALGLLSHLVLNNGEWDHKSHILSSAWATAFAVVATIDYLANPLGQSISGAVAVAGHFFAVYFASLVSSILIYRAFFHRLRKFPGPFSLRLSKWFSLTYVIPDRQYYKVTEGLHKKYASDIIRTGPRELNIIRTDAIPLIHGPTSKCTKGQWYAGSYHIEGASLQTTRSKQDHKERRKVWERAFNARSLRDYEPRVNRHTHLLISKLLEHAHEPSIRISNWVNFFSFDLMGDIGYSRSFHMLEKGEEDKWITLVHKSMGAMTFLNHLPYVMSTATRLGAAKDILDFMAFTSETLRERKKRTPKENDVFGWLLNPADEDIPLQLNADSRLMIVAGSDTTSATLTWIFYELCMDQTLQAKLRSIVDTLAPGKPFLDAEDVANCPYLEGVVLEGLRLHPAVPSGVQRETPPEGLNLPDGTYIPGNVLIWMPMHTIHRDPRNFSSPLTFAPERWMDDAEKENFDKKSPSSGQPYTADKRAFMPFGTGPYNCVGQKLATMEMRTVIANLVRTFEMRFADEEDGSSVLKDTVDCFTLNVGKLDVKLTPRR</sequence>
<evidence type="ECO:0000256" key="3">
    <source>
        <dbReference type="ARBA" id="ARBA00022723"/>
    </source>
</evidence>
<reference evidence="9" key="1">
    <citation type="journal article" date="2020" name="Stud. Mycol.">
        <title>101 Dothideomycetes genomes: a test case for predicting lifestyles and emergence of pathogens.</title>
        <authorList>
            <person name="Haridas S."/>
            <person name="Albert R."/>
            <person name="Binder M."/>
            <person name="Bloem J."/>
            <person name="Labutti K."/>
            <person name="Salamov A."/>
            <person name="Andreopoulos B."/>
            <person name="Baker S."/>
            <person name="Barry K."/>
            <person name="Bills G."/>
            <person name="Bluhm B."/>
            <person name="Cannon C."/>
            <person name="Castanera R."/>
            <person name="Culley D."/>
            <person name="Daum C."/>
            <person name="Ezra D."/>
            <person name="Gonzalez J."/>
            <person name="Henrissat B."/>
            <person name="Kuo A."/>
            <person name="Liang C."/>
            <person name="Lipzen A."/>
            <person name="Lutzoni F."/>
            <person name="Magnuson J."/>
            <person name="Mondo S."/>
            <person name="Nolan M."/>
            <person name="Ohm R."/>
            <person name="Pangilinan J."/>
            <person name="Park H.-J."/>
            <person name="Ramirez L."/>
            <person name="Alfaro M."/>
            <person name="Sun H."/>
            <person name="Tritt A."/>
            <person name="Yoshinaga Y."/>
            <person name="Zwiers L.-H."/>
            <person name="Turgeon B."/>
            <person name="Goodwin S."/>
            <person name="Spatafora J."/>
            <person name="Crous P."/>
            <person name="Grigoriev I."/>
        </authorList>
    </citation>
    <scope>NUCLEOTIDE SEQUENCE</scope>
    <source>
        <strain evidence="9">CBS 379.55</strain>
    </source>
</reference>
<dbReference type="GO" id="GO:0005506">
    <property type="term" value="F:iron ion binding"/>
    <property type="evidence" value="ECO:0007669"/>
    <property type="project" value="InterPro"/>
</dbReference>
<keyword evidence="10" id="KW-1185">Reference proteome</keyword>
<evidence type="ECO:0000256" key="5">
    <source>
        <dbReference type="ARBA" id="ARBA00023004"/>
    </source>
</evidence>
<evidence type="ECO:0000313" key="10">
    <source>
        <dbReference type="Proteomes" id="UP000800097"/>
    </source>
</evidence>
<dbReference type="PANTHER" id="PTHR24305">
    <property type="entry name" value="CYTOCHROME P450"/>
    <property type="match status" value="1"/>
</dbReference>
<dbReference type="GO" id="GO:0020037">
    <property type="term" value="F:heme binding"/>
    <property type="evidence" value="ECO:0007669"/>
    <property type="project" value="InterPro"/>
</dbReference>
<dbReference type="InterPro" id="IPR002403">
    <property type="entry name" value="Cyt_P450_E_grp-IV"/>
</dbReference>
<protein>
    <submittedName>
        <fullName evidence="9">Cytochrome P450</fullName>
    </submittedName>
</protein>
<dbReference type="SUPFAM" id="SSF48264">
    <property type="entry name" value="Cytochrome P450"/>
    <property type="match status" value="1"/>
</dbReference>
<dbReference type="GO" id="GO:0016705">
    <property type="term" value="F:oxidoreductase activity, acting on paired donors, with incorporation or reduction of molecular oxygen"/>
    <property type="evidence" value="ECO:0007669"/>
    <property type="project" value="InterPro"/>
</dbReference>
<evidence type="ECO:0000256" key="2">
    <source>
        <dbReference type="ARBA" id="ARBA00010617"/>
    </source>
</evidence>
<evidence type="ECO:0000256" key="6">
    <source>
        <dbReference type="ARBA" id="ARBA00023033"/>
    </source>
</evidence>
<dbReference type="Gene3D" id="1.10.630.10">
    <property type="entry name" value="Cytochrome P450"/>
    <property type="match status" value="1"/>
</dbReference>
<dbReference type="EMBL" id="ML986488">
    <property type="protein sequence ID" value="KAF2278282.1"/>
    <property type="molecule type" value="Genomic_DNA"/>
</dbReference>